<dbReference type="RefSeq" id="WP_105329447.1">
    <property type="nucleotide sequence ID" value="NZ_PUHY01000006.1"/>
</dbReference>
<organism evidence="3 4">
    <name type="scientific">Blastopirellula marina</name>
    <dbReference type="NCBI Taxonomy" id="124"/>
    <lineage>
        <taxon>Bacteria</taxon>
        <taxon>Pseudomonadati</taxon>
        <taxon>Planctomycetota</taxon>
        <taxon>Planctomycetia</taxon>
        <taxon>Pirellulales</taxon>
        <taxon>Pirellulaceae</taxon>
        <taxon>Blastopirellula</taxon>
    </lineage>
</organism>
<dbReference type="Proteomes" id="UP000238322">
    <property type="component" value="Unassembled WGS sequence"/>
</dbReference>
<keyword evidence="2" id="KW-0378">Hydrolase</keyword>
<dbReference type="EMBL" id="PUHY01000006">
    <property type="protein sequence ID" value="PQO36157.1"/>
    <property type="molecule type" value="Genomic_DNA"/>
</dbReference>
<sequence>MSQSFQTTRRVEFRDTDAAGIVHFSAFLIYMEQAEHEFLRSLGLSVHHQLEDASMSWPRVSVHCDFRSPAKFEQVLDVSLSIDQLGSRSVTYRLRFEHEGKRLAEGTITAVCCQVRPGVPPKSMDIPGWFKEKLLPFVDQTPPT</sequence>
<dbReference type="PIRSF" id="PIRSF003230">
    <property type="entry name" value="YbgC"/>
    <property type="match status" value="1"/>
</dbReference>
<dbReference type="InterPro" id="IPR008272">
    <property type="entry name" value="HB-CoA_thioesterase_AS"/>
</dbReference>
<dbReference type="PANTHER" id="PTHR31793">
    <property type="entry name" value="4-HYDROXYBENZOYL-COA THIOESTERASE FAMILY MEMBER"/>
    <property type="match status" value="1"/>
</dbReference>
<dbReference type="PROSITE" id="PS01328">
    <property type="entry name" value="4HBCOA_THIOESTERASE"/>
    <property type="match status" value="1"/>
</dbReference>
<protein>
    <submittedName>
        <fullName evidence="3">4-hydroxybenzoyl-CoA thioesterase</fullName>
    </submittedName>
</protein>
<evidence type="ECO:0000313" key="3">
    <source>
        <dbReference type="EMBL" id="PQO36157.1"/>
    </source>
</evidence>
<accession>A0A2S8FVF3</accession>
<dbReference type="GO" id="GO:0047617">
    <property type="term" value="F:fatty acyl-CoA hydrolase activity"/>
    <property type="evidence" value="ECO:0007669"/>
    <property type="project" value="TreeGrafter"/>
</dbReference>
<dbReference type="SUPFAM" id="SSF54637">
    <property type="entry name" value="Thioesterase/thiol ester dehydrase-isomerase"/>
    <property type="match status" value="1"/>
</dbReference>
<dbReference type="InterPro" id="IPR050563">
    <property type="entry name" value="4-hydroxybenzoyl-CoA_TE"/>
</dbReference>
<dbReference type="Pfam" id="PF13279">
    <property type="entry name" value="4HBT_2"/>
    <property type="match status" value="1"/>
</dbReference>
<comment type="similarity">
    <text evidence="1">Belongs to the 4-hydroxybenzoyl-CoA thioesterase family.</text>
</comment>
<dbReference type="InterPro" id="IPR006684">
    <property type="entry name" value="YbgC/YbaW"/>
</dbReference>
<evidence type="ECO:0000313" key="4">
    <source>
        <dbReference type="Proteomes" id="UP000238322"/>
    </source>
</evidence>
<gene>
    <name evidence="3" type="ORF">C5Y83_09585</name>
</gene>
<dbReference type="InterPro" id="IPR029069">
    <property type="entry name" value="HotDog_dom_sf"/>
</dbReference>
<reference evidence="3 4" key="1">
    <citation type="submission" date="2018-02" db="EMBL/GenBank/DDBJ databases">
        <title>Comparative genomes isolates from brazilian mangrove.</title>
        <authorList>
            <person name="Araujo J.E."/>
            <person name="Taketani R.G."/>
            <person name="Silva M.C.P."/>
            <person name="Loureco M.V."/>
            <person name="Andreote F.D."/>
        </authorList>
    </citation>
    <scope>NUCLEOTIDE SEQUENCE [LARGE SCALE GENOMIC DNA]</scope>
    <source>
        <strain evidence="3 4">Hex-1 MGV</strain>
    </source>
</reference>
<dbReference type="PANTHER" id="PTHR31793:SF27">
    <property type="entry name" value="NOVEL THIOESTERASE SUPERFAMILY DOMAIN AND SAPOSIN A-TYPE DOMAIN CONTAINING PROTEIN (0610012H03RIK)"/>
    <property type="match status" value="1"/>
</dbReference>
<evidence type="ECO:0000256" key="2">
    <source>
        <dbReference type="ARBA" id="ARBA00022801"/>
    </source>
</evidence>
<evidence type="ECO:0000256" key="1">
    <source>
        <dbReference type="ARBA" id="ARBA00005953"/>
    </source>
</evidence>
<proteinExistence type="inferred from homology"/>
<name>A0A2S8FVF3_9BACT</name>
<comment type="caution">
    <text evidence="3">The sequence shown here is derived from an EMBL/GenBank/DDBJ whole genome shotgun (WGS) entry which is preliminary data.</text>
</comment>
<dbReference type="AlphaFoldDB" id="A0A2S8FVF3"/>
<dbReference type="CDD" id="cd00586">
    <property type="entry name" value="4HBT"/>
    <property type="match status" value="1"/>
</dbReference>
<dbReference type="OrthoDB" id="9800856at2"/>
<dbReference type="Gene3D" id="3.10.129.10">
    <property type="entry name" value="Hotdog Thioesterase"/>
    <property type="match status" value="1"/>
</dbReference>